<protein>
    <submittedName>
        <fullName evidence="3">Uncharacterized protein</fullName>
    </submittedName>
</protein>
<keyword evidence="1" id="KW-0812">Transmembrane</keyword>
<sequence length="135" mass="15201">MSDTLHFIFTTLLLLSCFRPFFHHTTTTFPPLTPASPPQAILDEAILLFMLDTNFKALAVYFYFCCIPANNNNRIPPVDCYLTAALRDPLTYRYVYSLALCGVGCLLVLLRARDDVEVLKCMFPGVGWAVPCREG</sequence>
<dbReference type="AlphaFoldDB" id="A0A0G2GP28"/>
<dbReference type="Proteomes" id="UP000034182">
    <property type="component" value="Unassembled WGS sequence"/>
</dbReference>
<keyword evidence="1" id="KW-1133">Transmembrane helix</keyword>
<proteinExistence type="predicted"/>
<gene>
    <name evidence="3" type="ORF">UCDDS831_g05875</name>
</gene>
<name>A0A0G2GP28_9PEZI</name>
<comment type="caution">
    <text evidence="3">The sequence shown here is derived from an EMBL/GenBank/DDBJ whole genome shotgun (WGS) entry which is preliminary data.</text>
</comment>
<reference evidence="3 4" key="2">
    <citation type="submission" date="2015-05" db="EMBL/GenBank/DDBJ databases">
        <title>Distinctive expansion of gene families associated with plant cell wall degradation and secondary metabolism in the genomes of grapevine trunk pathogens.</title>
        <authorList>
            <person name="Lawrence D.P."/>
            <person name="Travadon R."/>
            <person name="Rolshausen P.E."/>
            <person name="Baumgartner K."/>
        </authorList>
    </citation>
    <scope>NUCLEOTIDE SEQUENCE [LARGE SCALE GENOMIC DNA]</scope>
    <source>
        <strain evidence="3">DS831</strain>
    </source>
</reference>
<evidence type="ECO:0000256" key="2">
    <source>
        <dbReference type="SAM" id="SignalP"/>
    </source>
</evidence>
<evidence type="ECO:0000256" key="1">
    <source>
        <dbReference type="SAM" id="Phobius"/>
    </source>
</evidence>
<organism evidence="3 4">
    <name type="scientific">Diplodia seriata</name>
    <dbReference type="NCBI Taxonomy" id="420778"/>
    <lineage>
        <taxon>Eukaryota</taxon>
        <taxon>Fungi</taxon>
        <taxon>Dikarya</taxon>
        <taxon>Ascomycota</taxon>
        <taxon>Pezizomycotina</taxon>
        <taxon>Dothideomycetes</taxon>
        <taxon>Dothideomycetes incertae sedis</taxon>
        <taxon>Botryosphaeriales</taxon>
        <taxon>Botryosphaeriaceae</taxon>
        <taxon>Diplodia</taxon>
    </lineage>
</organism>
<evidence type="ECO:0000313" key="4">
    <source>
        <dbReference type="Proteomes" id="UP000034182"/>
    </source>
</evidence>
<keyword evidence="1" id="KW-0472">Membrane</keyword>
<accession>A0A0G2GP28</accession>
<reference evidence="3 4" key="1">
    <citation type="submission" date="2015-03" db="EMBL/GenBank/DDBJ databases">
        <authorList>
            <person name="Morales-Cruz A."/>
            <person name="Amrine K.C."/>
            <person name="Cantu D."/>
        </authorList>
    </citation>
    <scope>NUCLEOTIDE SEQUENCE [LARGE SCALE GENOMIC DNA]</scope>
    <source>
        <strain evidence="3">DS831</strain>
    </source>
</reference>
<feature type="transmembrane region" description="Helical" evidence="1">
    <location>
        <begin position="94"/>
        <end position="112"/>
    </location>
</feature>
<dbReference type="EMBL" id="LAQI01000124">
    <property type="protein sequence ID" value="KKY18595.1"/>
    <property type="molecule type" value="Genomic_DNA"/>
</dbReference>
<feature type="chain" id="PRO_5002544885" evidence="2">
    <location>
        <begin position="24"/>
        <end position="135"/>
    </location>
</feature>
<feature type="signal peptide" evidence="2">
    <location>
        <begin position="1"/>
        <end position="23"/>
    </location>
</feature>
<keyword evidence="2" id="KW-0732">Signal</keyword>
<evidence type="ECO:0000313" key="3">
    <source>
        <dbReference type="EMBL" id="KKY18595.1"/>
    </source>
</evidence>